<dbReference type="InterPro" id="IPR008974">
    <property type="entry name" value="TRAF-like"/>
</dbReference>
<accession>A0A6J0L9H0</accession>
<dbReference type="KEGG" id="rsz:108827367"/>
<evidence type="ECO:0000313" key="3">
    <source>
        <dbReference type="RefSeq" id="XP_018456249.1"/>
    </source>
</evidence>
<dbReference type="Pfam" id="PF22486">
    <property type="entry name" value="MATH_2"/>
    <property type="match status" value="2"/>
</dbReference>
<dbReference type="OrthoDB" id="1883087at2759"/>
<dbReference type="AlphaFoldDB" id="A0A6J0L9H0"/>
<evidence type="ECO:0000259" key="1">
    <source>
        <dbReference type="PROSITE" id="PS50144"/>
    </source>
</evidence>
<dbReference type="Proteomes" id="UP000504610">
    <property type="component" value="Chromosome 9"/>
</dbReference>
<organism evidence="2 3">
    <name type="scientific">Raphanus sativus</name>
    <name type="common">Radish</name>
    <name type="synonym">Raphanus raphanistrum var. sativus</name>
    <dbReference type="NCBI Taxonomy" id="3726"/>
    <lineage>
        <taxon>Eukaryota</taxon>
        <taxon>Viridiplantae</taxon>
        <taxon>Streptophyta</taxon>
        <taxon>Embryophyta</taxon>
        <taxon>Tracheophyta</taxon>
        <taxon>Spermatophyta</taxon>
        <taxon>Magnoliopsida</taxon>
        <taxon>eudicotyledons</taxon>
        <taxon>Gunneridae</taxon>
        <taxon>Pentapetalae</taxon>
        <taxon>rosids</taxon>
        <taxon>malvids</taxon>
        <taxon>Brassicales</taxon>
        <taxon>Brassicaceae</taxon>
        <taxon>Brassiceae</taxon>
        <taxon>Raphanus</taxon>
    </lineage>
</organism>
<dbReference type="PANTHER" id="PTHR46162">
    <property type="entry name" value="TRAF-LIKE FAMILY PROTEIN"/>
    <property type="match status" value="1"/>
</dbReference>
<proteinExistence type="predicted"/>
<reference evidence="3" key="2">
    <citation type="submission" date="2025-08" db="UniProtKB">
        <authorList>
            <consortium name="RefSeq"/>
        </authorList>
    </citation>
    <scope>IDENTIFICATION</scope>
    <source>
        <tissue evidence="3">Leaf</tissue>
    </source>
</reference>
<sequence>MLRRPIPIEKMVQEFKKNHPNSHLLKIDKFSLLAKYGAAARVESSVFEICGRKWKINVEYDKDAEHVSIYLENQDPVNVKLKFQVYVVSQLKPEWYPKNNVIMEFDASPNPTLQGIKLMSLCGLKSKGFLIEDCCMFGATLPDQETERPGTAECYSLIEKPLNDKVTWMMTKFSSFDPEKAHLSNPFVVGNRKWRIEVHPRGYKRGKGESFSVYLVGEGFINNEPKAETFVKCKLRVLDQVNRNHVEKTASYWVDAEYDRDNGFDEFMPLSKLCEPYLVKDKLYVGVEFEVISVTKYV</sequence>
<dbReference type="RefSeq" id="XP_018456249.1">
    <property type="nucleotide sequence ID" value="XM_018600747.2"/>
</dbReference>
<dbReference type="GeneID" id="108827367"/>
<dbReference type="CDD" id="cd00121">
    <property type="entry name" value="MATH"/>
    <property type="match status" value="2"/>
</dbReference>
<dbReference type="InterPro" id="IPR002083">
    <property type="entry name" value="MATH/TRAF_dom"/>
</dbReference>
<protein>
    <submittedName>
        <fullName evidence="3">Uncharacterized protein LOC108827367</fullName>
    </submittedName>
</protein>
<feature type="domain" description="MATH" evidence="1">
    <location>
        <begin position="163"/>
        <end position="289"/>
    </location>
</feature>
<evidence type="ECO:0000313" key="2">
    <source>
        <dbReference type="Proteomes" id="UP000504610"/>
    </source>
</evidence>
<dbReference type="PANTHER" id="PTHR46162:SF23">
    <property type="entry name" value="MATH DOMAIN-CONTAINING PROTEIN"/>
    <property type="match status" value="1"/>
</dbReference>
<gene>
    <name evidence="3" type="primary">LOC108827367</name>
</gene>
<dbReference type="Gene3D" id="2.60.210.10">
    <property type="entry name" value="Apoptosis, Tumor Necrosis Factor Receptor Associated Protein 2, Chain A"/>
    <property type="match status" value="2"/>
</dbReference>
<dbReference type="SMART" id="SM00061">
    <property type="entry name" value="MATH"/>
    <property type="match status" value="2"/>
</dbReference>
<keyword evidence="2" id="KW-1185">Reference proteome</keyword>
<feature type="domain" description="MATH" evidence="1">
    <location>
        <begin position="20"/>
        <end position="141"/>
    </location>
</feature>
<dbReference type="PROSITE" id="PS50144">
    <property type="entry name" value="MATH"/>
    <property type="match status" value="2"/>
</dbReference>
<dbReference type="SUPFAM" id="SSF49599">
    <property type="entry name" value="TRAF domain-like"/>
    <property type="match status" value="2"/>
</dbReference>
<name>A0A6J0L9H0_RAPSA</name>
<reference evidence="2" key="1">
    <citation type="journal article" date="2019" name="Database">
        <title>The radish genome database (RadishGD): an integrated information resource for radish genomics.</title>
        <authorList>
            <person name="Yu H.J."/>
            <person name="Baek S."/>
            <person name="Lee Y.J."/>
            <person name="Cho A."/>
            <person name="Mun J.H."/>
        </authorList>
    </citation>
    <scope>NUCLEOTIDE SEQUENCE [LARGE SCALE GENOMIC DNA]</scope>
    <source>
        <strain evidence="2">cv. WK10039</strain>
    </source>
</reference>